<dbReference type="Gene3D" id="3.40.33.10">
    <property type="entry name" value="CAP"/>
    <property type="match status" value="2"/>
</dbReference>
<dbReference type="EMBL" id="FOAP01000002">
    <property type="protein sequence ID" value="SEK70664.1"/>
    <property type="molecule type" value="Genomic_DNA"/>
</dbReference>
<dbReference type="RefSeq" id="WP_342742367.1">
    <property type="nucleotide sequence ID" value="NZ_FOAP01000002.1"/>
</dbReference>
<organism evidence="2 3">
    <name type="scientific">Stigmatella aurantiaca</name>
    <dbReference type="NCBI Taxonomy" id="41"/>
    <lineage>
        <taxon>Bacteria</taxon>
        <taxon>Pseudomonadati</taxon>
        <taxon>Myxococcota</taxon>
        <taxon>Myxococcia</taxon>
        <taxon>Myxococcales</taxon>
        <taxon>Cystobacterineae</taxon>
        <taxon>Archangiaceae</taxon>
        <taxon>Stigmatella</taxon>
    </lineage>
</organism>
<dbReference type="CDD" id="cd05379">
    <property type="entry name" value="CAP_bacterial"/>
    <property type="match status" value="1"/>
</dbReference>
<dbReference type="PANTHER" id="PTHR31157">
    <property type="entry name" value="SCP DOMAIN-CONTAINING PROTEIN"/>
    <property type="match status" value="1"/>
</dbReference>
<dbReference type="Pfam" id="PF00188">
    <property type="entry name" value="CAP"/>
    <property type="match status" value="2"/>
</dbReference>
<feature type="domain" description="SCP" evidence="1">
    <location>
        <begin position="391"/>
        <end position="500"/>
    </location>
</feature>
<evidence type="ECO:0000313" key="3">
    <source>
        <dbReference type="Proteomes" id="UP000182719"/>
    </source>
</evidence>
<proteinExistence type="predicted"/>
<evidence type="ECO:0000313" key="2">
    <source>
        <dbReference type="EMBL" id="SEK70664.1"/>
    </source>
</evidence>
<keyword evidence="3" id="KW-1185">Reference proteome</keyword>
<feature type="domain" description="SCP" evidence="1">
    <location>
        <begin position="256"/>
        <end position="360"/>
    </location>
</feature>
<dbReference type="AlphaFoldDB" id="A0A1H7J8H0"/>
<dbReference type="PANTHER" id="PTHR31157:SF1">
    <property type="entry name" value="SCP DOMAIN-CONTAINING PROTEIN"/>
    <property type="match status" value="1"/>
</dbReference>
<protein>
    <submittedName>
        <fullName evidence="2">Uncharacterized conserved protein YkwD, contains CAP (CSP/antigen 5/PR1) domain</fullName>
    </submittedName>
</protein>
<dbReference type="SUPFAM" id="SSF55797">
    <property type="entry name" value="PR-1-like"/>
    <property type="match status" value="1"/>
</dbReference>
<name>A0A1H7J8H0_STIAU</name>
<accession>A0A1H7J8H0</accession>
<dbReference type="InterPro" id="IPR035940">
    <property type="entry name" value="CAP_sf"/>
</dbReference>
<dbReference type="InterPro" id="IPR014044">
    <property type="entry name" value="CAP_dom"/>
</dbReference>
<reference evidence="3" key="1">
    <citation type="submission" date="2016-10" db="EMBL/GenBank/DDBJ databases">
        <authorList>
            <person name="Varghese N."/>
            <person name="Submissions S."/>
        </authorList>
    </citation>
    <scope>NUCLEOTIDE SEQUENCE [LARGE SCALE GENOMIC DNA]</scope>
    <source>
        <strain evidence="3">DSM 17044</strain>
    </source>
</reference>
<evidence type="ECO:0000259" key="1">
    <source>
        <dbReference type="Pfam" id="PF00188"/>
    </source>
</evidence>
<sequence length="504" mass="54134">MMFALALSALVAATPLAPEAMEQQAALHVAREFERVGRRLPARDAALTEAARRLAREALGPQLPTGAPDLHALTLAVSDSGSTDPSPRTFVIRAWVHAHAIETFLARKDFSAEPATHFGVGVATAGERASLVMLLTERKAELQRFPRAFPRAGVSQTLCGELVPPLNAAEVFVTLPEGSVERIALSRQDGPVFCARIPFAQAGGYTVEVLGRGTKGPEVVALFFVDVGGPRQRGRAETEDVAEPTTLPEARQAIVSRINSLRRAHRLNPLVPDSALEEVAQAYSERMAREGFFAHVAPDGSDLRGRMEAAGPAFRGSGENLGMAAGPVAAHFGIEHSPGHRKNLLAAPFTHVGIGVVFQTVDGRPQAIVTEVFSTAVSPLKGNPVEEAYKAIATKRKEAKLPPLERSLVLEQIAQDHVRRALQRDTPKAELPGSSLHERVFQALPQVGTAAADFYVAEDPTALPESKNLMDARNTQAGVGVLRGDSKTFGKDRYWVVVIYTAPR</sequence>
<dbReference type="Proteomes" id="UP000182719">
    <property type="component" value="Unassembled WGS sequence"/>
</dbReference>
<gene>
    <name evidence="2" type="ORF">SAMN05444354_102132</name>
</gene>